<gene>
    <name evidence="2" type="ORF">PCOR1329_LOCUS73393</name>
</gene>
<dbReference type="Proteomes" id="UP001189429">
    <property type="component" value="Unassembled WGS sequence"/>
</dbReference>
<dbReference type="Gene3D" id="2.130.10.10">
    <property type="entry name" value="YVTN repeat-like/Quinoprotein amine dehydrogenase"/>
    <property type="match status" value="1"/>
</dbReference>
<sequence length="409" mass="42981">MATCGSEGVVQVWCLRSGVARARYGVKSCATHVSLCDDWMAVGTADQRVHFLVLCEGGAVIRKCLASRSVQSCIRCVEVMPPSGDDGVDSASVLIGKGDGALEVLGMESGQALRRCEVLEAGLLAMRTLRPGGAAATVAVTLSRSLVVEQWALPELCCVRRCACPEQVSRAPRDAQAPTCHLASLSVHSGAVVLAFGEAELHWQPLAGGEGWRPPADMRHEAEPGGEGAEWRSVRVEADGPIRLLGGDAQVTLYLDAGRGGLAGAPHTSVRAVHTATGLALGERRSCQPGGGRVTMAEACAGTLLLSSGDGAQLTRPRQAPASPGGGGCTAEGEEEDVPRRRRRERKPKMTSQRSTCRSPARSRRAPRLPGVRLRDFPGSAGCRWGPAGSSRRLPQGRPDAPKSRRASP</sequence>
<feature type="compositionally biased region" description="Basic residues" evidence="1">
    <location>
        <begin position="340"/>
        <end position="349"/>
    </location>
</feature>
<dbReference type="EMBL" id="CAUYUJ010019882">
    <property type="protein sequence ID" value="CAK0894322.1"/>
    <property type="molecule type" value="Genomic_DNA"/>
</dbReference>
<comment type="caution">
    <text evidence="2">The sequence shown here is derived from an EMBL/GenBank/DDBJ whole genome shotgun (WGS) entry which is preliminary data.</text>
</comment>
<keyword evidence="3" id="KW-1185">Reference proteome</keyword>
<evidence type="ECO:0000256" key="1">
    <source>
        <dbReference type="SAM" id="MobiDB-lite"/>
    </source>
</evidence>
<evidence type="ECO:0000313" key="2">
    <source>
        <dbReference type="EMBL" id="CAK0894322.1"/>
    </source>
</evidence>
<organism evidence="2 3">
    <name type="scientific">Prorocentrum cordatum</name>
    <dbReference type="NCBI Taxonomy" id="2364126"/>
    <lineage>
        <taxon>Eukaryota</taxon>
        <taxon>Sar</taxon>
        <taxon>Alveolata</taxon>
        <taxon>Dinophyceae</taxon>
        <taxon>Prorocentrales</taxon>
        <taxon>Prorocentraceae</taxon>
        <taxon>Prorocentrum</taxon>
    </lineage>
</organism>
<protein>
    <submittedName>
        <fullName evidence="2">Uncharacterized protein</fullName>
    </submittedName>
</protein>
<dbReference type="InterPro" id="IPR015943">
    <property type="entry name" value="WD40/YVTN_repeat-like_dom_sf"/>
</dbReference>
<reference evidence="2" key="1">
    <citation type="submission" date="2023-10" db="EMBL/GenBank/DDBJ databases">
        <authorList>
            <person name="Chen Y."/>
            <person name="Shah S."/>
            <person name="Dougan E. K."/>
            <person name="Thang M."/>
            <person name="Chan C."/>
        </authorList>
    </citation>
    <scope>NUCLEOTIDE SEQUENCE [LARGE SCALE GENOMIC DNA]</scope>
</reference>
<evidence type="ECO:0000313" key="3">
    <source>
        <dbReference type="Proteomes" id="UP001189429"/>
    </source>
</evidence>
<dbReference type="SUPFAM" id="SSF50978">
    <property type="entry name" value="WD40 repeat-like"/>
    <property type="match status" value="1"/>
</dbReference>
<feature type="region of interest" description="Disordered" evidence="1">
    <location>
        <begin position="311"/>
        <end position="409"/>
    </location>
</feature>
<name>A0ABN9X4P8_9DINO</name>
<proteinExistence type="predicted"/>
<accession>A0ABN9X4P8</accession>
<dbReference type="InterPro" id="IPR036322">
    <property type="entry name" value="WD40_repeat_dom_sf"/>
</dbReference>